<dbReference type="OrthoDB" id="272761at2759"/>
<dbReference type="VEuPathDB" id="TriTrypDB:TM35_000051390"/>
<accession>A0A1X0P4F8</accession>
<name>A0A1X0P4F8_9TRYP</name>
<gene>
    <name evidence="1" type="ORF">TM35_000051390</name>
</gene>
<dbReference type="GeneID" id="39982574"/>
<dbReference type="Proteomes" id="UP000192257">
    <property type="component" value="Unassembled WGS sequence"/>
</dbReference>
<evidence type="ECO:0000313" key="2">
    <source>
        <dbReference type="Proteomes" id="UP000192257"/>
    </source>
</evidence>
<proteinExistence type="predicted"/>
<dbReference type="RefSeq" id="XP_028885609.1">
    <property type="nucleotide sequence ID" value="XM_029022794.1"/>
</dbReference>
<protein>
    <submittedName>
        <fullName evidence="1">Uncharacterized protein</fullName>
    </submittedName>
</protein>
<organism evidence="1 2">
    <name type="scientific">Trypanosoma theileri</name>
    <dbReference type="NCBI Taxonomy" id="67003"/>
    <lineage>
        <taxon>Eukaryota</taxon>
        <taxon>Discoba</taxon>
        <taxon>Euglenozoa</taxon>
        <taxon>Kinetoplastea</taxon>
        <taxon>Metakinetoplastina</taxon>
        <taxon>Trypanosomatida</taxon>
        <taxon>Trypanosomatidae</taxon>
        <taxon>Trypanosoma</taxon>
    </lineage>
</organism>
<sequence length="106" mass="12075">MSSQHEMDGGVDAPQFGWYKPRFLPKRDPPASSFPPLSKVVVSDELDGNISDELALQRRVELGVAWERMRSIEDIWNGPPMSDKVPPAKDYERLLMMSDSNLEEQQ</sequence>
<reference evidence="1 2" key="1">
    <citation type="submission" date="2017-03" db="EMBL/GenBank/DDBJ databases">
        <title>An alternative strategy for trypanosome survival in the mammalian bloodstream revealed through genome and transcriptome analysis of the ubiquitous bovine parasite Trypanosoma (Megatrypanum) theileri.</title>
        <authorList>
            <person name="Kelly S."/>
            <person name="Ivens A."/>
            <person name="Mott A."/>
            <person name="O'Neill E."/>
            <person name="Emms D."/>
            <person name="Macleod O."/>
            <person name="Voorheis P."/>
            <person name="Matthews J."/>
            <person name="Matthews K."/>
            <person name="Carrington M."/>
        </authorList>
    </citation>
    <scope>NUCLEOTIDE SEQUENCE [LARGE SCALE GENOMIC DNA]</scope>
    <source>
        <strain evidence="1">Edinburgh</strain>
    </source>
</reference>
<dbReference type="AlphaFoldDB" id="A0A1X0P4F8"/>
<evidence type="ECO:0000313" key="1">
    <source>
        <dbReference type="EMBL" id="ORC91543.1"/>
    </source>
</evidence>
<dbReference type="EMBL" id="NBCO01000005">
    <property type="protein sequence ID" value="ORC91543.1"/>
    <property type="molecule type" value="Genomic_DNA"/>
</dbReference>
<comment type="caution">
    <text evidence="1">The sequence shown here is derived from an EMBL/GenBank/DDBJ whole genome shotgun (WGS) entry which is preliminary data.</text>
</comment>
<keyword evidence="2" id="KW-1185">Reference proteome</keyword>